<evidence type="ECO:0000313" key="7">
    <source>
        <dbReference type="Proteomes" id="UP001163046"/>
    </source>
</evidence>
<gene>
    <name evidence="6" type="primary">VGLL2_1</name>
    <name evidence="6" type="ORF">OS493_003770</name>
</gene>
<evidence type="ECO:0000256" key="4">
    <source>
        <dbReference type="ARBA" id="ARBA00023242"/>
    </source>
</evidence>
<accession>A0A9X0DDJ8</accession>
<dbReference type="Proteomes" id="UP001163046">
    <property type="component" value="Unassembled WGS sequence"/>
</dbReference>
<dbReference type="EMBL" id="MU825397">
    <property type="protein sequence ID" value="KAJ7394094.1"/>
    <property type="molecule type" value="Genomic_DNA"/>
</dbReference>
<name>A0A9X0DDJ8_9CNID</name>
<keyword evidence="7" id="KW-1185">Reference proteome</keyword>
<dbReference type="AlphaFoldDB" id="A0A9X0DDJ8"/>
<sequence length="276" mass="30750">MQEPQPDDEHFTESSASLENSADEELNTEDKQTAGTDTEMEFVQTHYSPRGVVLLYFQGDAAAEVDRHFNRTFTELCCLPGSGASDNSMEGSHLQGRPTLPMSQRNLPVSFWNPSQKDQSHQHQQASFNHHGNPINMFQQNRNTTTHYNNSYHSTGHHGNYEQNGPNFVRTRAIPVSYAQLPTGAVKSFSPGLAPQVSAPPCRAPAPPFPQETAVQSNDLQTSLRFNPRYNSLLVQPDVKHHLPIVPGEPPLTKIEGRGQELEEFPGELLIRKGEN</sequence>
<comment type="caution">
    <text evidence="6">The sequence shown here is derived from an EMBL/GenBank/DDBJ whole genome shotgun (WGS) entry which is preliminary data.</text>
</comment>
<feature type="region of interest" description="Disordered" evidence="5">
    <location>
        <begin position="1"/>
        <end position="36"/>
    </location>
</feature>
<dbReference type="GO" id="GO:0006355">
    <property type="term" value="P:regulation of DNA-templated transcription"/>
    <property type="evidence" value="ECO:0007669"/>
    <property type="project" value="InterPro"/>
</dbReference>
<evidence type="ECO:0000256" key="1">
    <source>
        <dbReference type="ARBA" id="ARBA00004123"/>
    </source>
</evidence>
<reference evidence="6" key="1">
    <citation type="submission" date="2023-01" db="EMBL/GenBank/DDBJ databases">
        <title>Genome assembly of the deep-sea coral Lophelia pertusa.</title>
        <authorList>
            <person name="Herrera S."/>
            <person name="Cordes E."/>
        </authorList>
    </citation>
    <scope>NUCLEOTIDE SEQUENCE</scope>
    <source>
        <strain evidence="6">USNM1676648</strain>
        <tissue evidence="6">Polyp</tissue>
    </source>
</reference>
<keyword evidence="2" id="KW-0805">Transcription regulation</keyword>
<dbReference type="OrthoDB" id="5953101at2759"/>
<dbReference type="InterPro" id="IPR011520">
    <property type="entry name" value="Vg_fam"/>
</dbReference>
<evidence type="ECO:0000256" key="5">
    <source>
        <dbReference type="SAM" id="MobiDB-lite"/>
    </source>
</evidence>
<dbReference type="PANTHER" id="PTHR15950">
    <property type="entry name" value="TRANSCRIPTION COFACTOR VESTIGIAL-LIKE PROTEIN"/>
    <property type="match status" value="1"/>
</dbReference>
<dbReference type="GO" id="GO:0005634">
    <property type="term" value="C:nucleus"/>
    <property type="evidence" value="ECO:0007669"/>
    <property type="project" value="UniProtKB-SubCell"/>
</dbReference>
<comment type="subcellular location">
    <subcellularLocation>
        <location evidence="1">Nucleus</location>
    </subcellularLocation>
</comment>
<dbReference type="PANTHER" id="PTHR15950:SF15">
    <property type="entry name" value="PROTEIN VESTIGIAL"/>
    <property type="match status" value="1"/>
</dbReference>
<organism evidence="6 7">
    <name type="scientific">Desmophyllum pertusum</name>
    <dbReference type="NCBI Taxonomy" id="174260"/>
    <lineage>
        <taxon>Eukaryota</taxon>
        <taxon>Metazoa</taxon>
        <taxon>Cnidaria</taxon>
        <taxon>Anthozoa</taxon>
        <taxon>Hexacorallia</taxon>
        <taxon>Scleractinia</taxon>
        <taxon>Caryophylliina</taxon>
        <taxon>Caryophylliidae</taxon>
        <taxon>Desmophyllum</taxon>
    </lineage>
</organism>
<evidence type="ECO:0000256" key="2">
    <source>
        <dbReference type="ARBA" id="ARBA00023015"/>
    </source>
</evidence>
<proteinExistence type="predicted"/>
<keyword evidence="3" id="KW-0804">Transcription</keyword>
<dbReference type="Pfam" id="PF07545">
    <property type="entry name" value="Vg_Tdu"/>
    <property type="match status" value="1"/>
</dbReference>
<evidence type="ECO:0000313" key="6">
    <source>
        <dbReference type="EMBL" id="KAJ7394094.1"/>
    </source>
</evidence>
<protein>
    <submittedName>
        <fullName evidence="6">Skeletal muscle organ development</fullName>
    </submittedName>
</protein>
<evidence type="ECO:0000256" key="3">
    <source>
        <dbReference type="ARBA" id="ARBA00023163"/>
    </source>
</evidence>
<keyword evidence="4" id="KW-0539">Nucleus</keyword>